<comment type="similarity">
    <text evidence="4">Belongs to the cyclin family.</text>
</comment>
<evidence type="ECO:0000256" key="1">
    <source>
        <dbReference type="ARBA" id="ARBA00022618"/>
    </source>
</evidence>
<dbReference type="InterPro" id="IPR013763">
    <property type="entry name" value="Cyclin-like_dom"/>
</dbReference>
<evidence type="ECO:0000256" key="3">
    <source>
        <dbReference type="ARBA" id="ARBA00023306"/>
    </source>
</evidence>
<dbReference type="GO" id="GO:0051301">
    <property type="term" value="P:cell division"/>
    <property type="evidence" value="ECO:0007669"/>
    <property type="project" value="UniProtKB-KW"/>
</dbReference>
<evidence type="ECO:0000313" key="7">
    <source>
        <dbReference type="Proteomes" id="UP000728032"/>
    </source>
</evidence>
<dbReference type="InterPro" id="IPR048258">
    <property type="entry name" value="Cyclins_cyclin-box"/>
</dbReference>
<protein>
    <recommendedName>
        <fullName evidence="5">Cyclin-like domain-containing protein</fullName>
    </recommendedName>
</protein>
<dbReference type="Pfam" id="PF00134">
    <property type="entry name" value="Cyclin_N"/>
    <property type="match status" value="1"/>
</dbReference>
<dbReference type="SMART" id="SM00385">
    <property type="entry name" value="CYCLIN"/>
    <property type="match status" value="1"/>
</dbReference>
<dbReference type="InterPro" id="IPR039361">
    <property type="entry name" value="Cyclin"/>
</dbReference>
<feature type="non-terminal residue" evidence="6">
    <location>
        <position position="1"/>
    </location>
</feature>
<name>A0A7R9MDP8_9ACAR</name>
<evidence type="ECO:0000256" key="2">
    <source>
        <dbReference type="ARBA" id="ARBA00023127"/>
    </source>
</evidence>
<keyword evidence="1" id="KW-0132">Cell division</keyword>
<dbReference type="CDD" id="cd20515">
    <property type="entry name" value="CYCLIN_CCND_rpt1"/>
    <property type="match status" value="1"/>
</dbReference>
<keyword evidence="7" id="KW-1185">Reference proteome</keyword>
<proteinExistence type="inferred from homology"/>
<dbReference type="FunFam" id="1.10.472.10:FF:000003">
    <property type="entry name" value="G1/S-specific cyclin-D2"/>
    <property type="match status" value="1"/>
</dbReference>
<dbReference type="InterPro" id="IPR006671">
    <property type="entry name" value="Cyclin_N"/>
</dbReference>
<dbReference type="GO" id="GO:0000278">
    <property type="term" value="P:mitotic cell cycle"/>
    <property type="evidence" value="ECO:0007669"/>
    <property type="project" value="UniProtKB-ARBA"/>
</dbReference>
<reference evidence="6" key="1">
    <citation type="submission" date="2020-11" db="EMBL/GenBank/DDBJ databases">
        <authorList>
            <person name="Tran Van P."/>
        </authorList>
    </citation>
    <scope>NUCLEOTIDE SEQUENCE</scope>
</reference>
<dbReference type="AlphaFoldDB" id="A0A7R9MDP8"/>
<feature type="domain" description="Cyclin-like" evidence="5">
    <location>
        <begin position="78"/>
        <end position="162"/>
    </location>
</feature>
<evidence type="ECO:0000313" key="6">
    <source>
        <dbReference type="EMBL" id="CAD7657081.1"/>
    </source>
</evidence>
<dbReference type="SUPFAM" id="SSF47954">
    <property type="entry name" value="Cyclin-like"/>
    <property type="match status" value="1"/>
</dbReference>
<evidence type="ECO:0000256" key="4">
    <source>
        <dbReference type="RuleBase" id="RU000383"/>
    </source>
</evidence>
<keyword evidence="3" id="KW-0131">Cell cycle</keyword>
<dbReference type="Gene3D" id="1.10.472.10">
    <property type="entry name" value="Cyclin-like"/>
    <property type="match status" value="2"/>
</dbReference>
<accession>A0A7R9MDP8</accession>
<dbReference type="InterPro" id="IPR036915">
    <property type="entry name" value="Cyclin-like_sf"/>
</dbReference>
<dbReference type="PANTHER" id="PTHR10177">
    <property type="entry name" value="CYCLINS"/>
    <property type="match status" value="1"/>
</dbReference>
<dbReference type="EMBL" id="OC927159">
    <property type="protein sequence ID" value="CAD7657081.1"/>
    <property type="molecule type" value="Genomic_DNA"/>
</dbReference>
<gene>
    <name evidence="6" type="ORF">ONB1V03_LOCUS13714</name>
</gene>
<dbReference type="OrthoDB" id="306099at2759"/>
<organism evidence="6">
    <name type="scientific">Oppiella nova</name>
    <dbReference type="NCBI Taxonomy" id="334625"/>
    <lineage>
        <taxon>Eukaryota</taxon>
        <taxon>Metazoa</taxon>
        <taxon>Ecdysozoa</taxon>
        <taxon>Arthropoda</taxon>
        <taxon>Chelicerata</taxon>
        <taxon>Arachnida</taxon>
        <taxon>Acari</taxon>
        <taxon>Acariformes</taxon>
        <taxon>Sarcoptiformes</taxon>
        <taxon>Oribatida</taxon>
        <taxon>Brachypylina</taxon>
        <taxon>Oppioidea</taxon>
        <taxon>Oppiidae</taxon>
        <taxon>Oppiella</taxon>
    </lineage>
</organism>
<dbReference type="EMBL" id="CAJPVJ010012334">
    <property type="protein sequence ID" value="CAG2174267.1"/>
    <property type="molecule type" value="Genomic_DNA"/>
</dbReference>
<dbReference type="PROSITE" id="PS00292">
    <property type="entry name" value="CYCLINS"/>
    <property type="match status" value="1"/>
</dbReference>
<dbReference type="Proteomes" id="UP000728032">
    <property type="component" value="Unassembled WGS sequence"/>
</dbReference>
<evidence type="ECO:0000259" key="5">
    <source>
        <dbReference type="SMART" id="SM00385"/>
    </source>
</evidence>
<sequence length="233" mass="26936">MDVWMETANGTTISLPTMDLFCIEVNREPKAISDPVFLDDDRILKNLMLTEERYTISSSYFKCFQTELKPHMRKVVANWMLEVCEEERCQEEVFPLAMNILDRFLAIVKIRKSQLQLLGSVSLFLASKLRQTRPLSADKLIVYTDKSITIDELMSLLNFVNLSYNVLGMPGWELLVLNRLKWDLAAITPNDFLNILLRRLHKWPKVSEVQKLIRKHAQTFIALCAAGNDKLIS</sequence>
<keyword evidence="2 4" id="KW-0195">Cyclin</keyword>